<dbReference type="RefSeq" id="WP_067218595.1">
    <property type="nucleotide sequence ID" value="NZ_MBQE01000002.1"/>
</dbReference>
<dbReference type="Gene3D" id="1.10.287.950">
    <property type="entry name" value="Methyl-accepting chemotaxis protein"/>
    <property type="match status" value="1"/>
</dbReference>
<dbReference type="PANTHER" id="PTHR32089">
    <property type="entry name" value="METHYL-ACCEPTING CHEMOTAXIS PROTEIN MCPB"/>
    <property type="match status" value="1"/>
</dbReference>
<gene>
    <name evidence="7" type="ORF">SAMN05421512_111133</name>
</gene>
<dbReference type="STRING" id="538381.GCA_001696535_01716"/>
<dbReference type="SUPFAM" id="SSF58104">
    <property type="entry name" value="Methyl-accepting chemotaxis protein (MCP) signaling domain"/>
    <property type="match status" value="1"/>
</dbReference>
<dbReference type="Proteomes" id="UP000219331">
    <property type="component" value="Unassembled WGS sequence"/>
</dbReference>
<comment type="similarity">
    <text evidence="2">Belongs to the methyl-accepting chemotaxis (MCP) protein family.</text>
</comment>
<evidence type="ECO:0000259" key="6">
    <source>
        <dbReference type="PROSITE" id="PS50885"/>
    </source>
</evidence>
<sequence length="447" mass="46795">MAASRPAFLSLTVTGRFLLMVATAALIMMAGTGYAFYVFRRSLLSALGDPVQAQEFLGPSATAKLDGLILDQMVEIALVCLPVGIAFLALAFVLAMGVRRPLKALQEGLVALSNGDFGITVAGAERRDEIGAIARSVADFRVRLSQKAEQDAREAVEQQERMARQRGETLNQVAAEFEQTVVGVVHRLGDAAGRVAHLTKDLDGAVDMAASAVDEASGSSIQASSSVSTAAEAAEEMSQSILSIGREMEQAAEMARAAVEESRSTDAIVGRLAESGRAIGEVVDLIKQIADQTNLLALNATIEAARAGEMGRGFAVVANEVKTLAGQTSRATEDISQQVEAVQQVSEQAVGAIRSIAGTVERIHSISDTILQAVQKQMSATGEISQSVEFATQSTENVASSMDALGRASGSTRAATDEIRGASSELAHLSEALREQVGGFLSSIRAA</sequence>
<dbReference type="PROSITE" id="PS50111">
    <property type="entry name" value="CHEMOTAXIS_TRANSDUC_2"/>
    <property type="match status" value="1"/>
</dbReference>
<organism evidence="7 8">
    <name type="scientific">Stappia indica</name>
    <dbReference type="NCBI Taxonomy" id="538381"/>
    <lineage>
        <taxon>Bacteria</taxon>
        <taxon>Pseudomonadati</taxon>
        <taxon>Pseudomonadota</taxon>
        <taxon>Alphaproteobacteria</taxon>
        <taxon>Hyphomicrobiales</taxon>
        <taxon>Stappiaceae</taxon>
        <taxon>Stappia</taxon>
    </lineage>
</organism>
<dbReference type="PROSITE" id="PS50885">
    <property type="entry name" value="HAMP"/>
    <property type="match status" value="1"/>
</dbReference>
<evidence type="ECO:0000256" key="2">
    <source>
        <dbReference type="ARBA" id="ARBA00029447"/>
    </source>
</evidence>
<reference evidence="7 8" key="1">
    <citation type="submission" date="2017-08" db="EMBL/GenBank/DDBJ databases">
        <authorList>
            <person name="de Groot N.N."/>
        </authorList>
    </citation>
    <scope>NUCLEOTIDE SEQUENCE [LARGE SCALE GENOMIC DNA]</scope>
    <source>
        <strain evidence="7 8">USBA 352</strain>
    </source>
</reference>
<evidence type="ECO:0000256" key="4">
    <source>
        <dbReference type="SAM" id="Phobius"/>
    </source>
</evidence>
<dbReference type="GO" id="GO:0007165">
    <property type="term" value="P:signal transduction"/>
    <property type="evidence" value="ECO:0007669"/>
    <property type="project" value="UniProtKB-KW"/>
</dbReference>
<name>A0A285TLP0_9HYPH</name>
<evidence type="ECO:0000256" key="3">
    <source>
        <dbReference type="PROSITE-ProRule" id="PRU00284"/>
    </source>
</evidence>
<dbReference type="InterPro" id="IPR003660">
    <property type="entry name" value="HAMP_dom"/>
</dbReference>
<dbReference type="InterPro" id="IPR004089">
    <property type="entry name" value="MCPsignal_dom"/>
</dbReference>
<keyword evidence="4" id="KW-0472">Membrane</keyword>
<dbReference type="Pfam" id="PF00672">
    <property type="entry name" value="HAMP"/>
    <property type="match status" value="1"/>
</dbReference>
<dbReference type="SMART" id="SM00283">
    <property type="entry name" value="MA"/>
    <property type="match status" value="1"/>
</dbReference>
<evidence type="ECO:0000313" key="8">
    <source>
        <dbReference type="Proteomes" id="UP000219331"/>
    </source>
</evidence>
<dbReference type="EMBL" id="OBML01000011">
    <property type="protein sequence ID" value="SOC21644.1"/>
    <property type="molecule type" value="Genomic_DNA"/>
</dbReference>
<evidence type="ECO:0000259" key="5">
    <source>
        <dbReference type="PROSITE" id="PS50111"/>
    </source>
</evidence>
<proteinExistence type="inferred from homology"/>
<protein>
    <submittedName>
        <fullName evidence="7">Methyl-accepting chemotaxis protein</fullName>
    </submittedName>
</protein>
<keyword evidence="1 3" id="KW-0807">Transducer</keyword>
<keyword evidence="4" id="KW-0812">Transmembrane</keyword>
<dbReference type="PANTHER" id="PTHR32089:SF112">
    <property type="entry name" value="LYSOZYME-LIKE PROTEIN-RELATED"/>
    <property type="match status" value="1"/>
</dbReference>
<feature type="domain" description="Methyl-accepting transducer" evidence="5">
    <location>
        <begin position="177"/>
        <end position="427"/>
    </location>
</feature>
<dbReference type="SMART" id="SM00304">
    <property type="entry name" value="HAMP"/>
    <property type="match status" value="1"/>
</dbReference>
<accession>A0A285TLP0</accession>
<feature type="transmembrane region" description="Helical" evidence="4">
    <location>
        <begin position="76"/>
        <end position="98"/>
    </location>
</feature>
<evidence type="ECO:0000256" key="1">
    <source>
        <dbReference type="ARBA" id="ARBA00023224"/>
    </source>
</evidence>
<keyword evidence="8" id="KW-1185">Reference proteome</keyword>
<dbReference type="Pfam" id="PF00015">
    <property type="entry name" value="MCPsignal"/>
    <property type="match status" value="1"/>
</dbReference>
<dbReference type="CDD" id="cd06225">
    <property type="entry name" value="HAMP"/>
    <property type="match status" value="1"/>
</dbReference>
<dbReference type="Gene3D" id="6.10.340.10">
    <property type="match status" value="1"/>
</dbReference>
<keyword evidence="4" id="KW-1133">Transmembrane helix</keyword>
<feature type="transmembrane region" description="Helical" evidence="4">
    <location>
        <begin position="17"/>
        <end position="39"/>
    </location>
</feature>
<evidence type="ECO:0000313" key="7">
    <source>
        <dbReference type="EMBL" id="SOC21644.1"/>
    </source>
</evidence>
<dbReference type="GO" id="GO:0016020">
    <property type="term" value="C:membrane"/>
    <property type="evidence" value="ECO:0007669"/>
    <property type="project" value="InterPro"/>
</dbReference>
<feature type="domain" description="HAMP" evidence="6">
    <location>
        <begin position="96"/>
        <end position="149"/>
    </location>
</feature>
<dbReference type="AlphaFoldDB" id="A0A285TLP0"/>